<sequence>MCHPGVPRIQSPFLSSQAGKCSRGSGDPECLNIVVGSEGGACEVVANNKNTVVFMSGCPCWALKSDFPIEKHPHVNAGQWTLIRSGSLFISSNFSKLAGAQSNNKSSSLSGGRIAALSSSNSRSQQSLFESPRRTRISFLMRRRDIARISLSDDNISISVAPEQRHRKNHSSTGDDLGGKILGDRPMIGSVDTASSSIMSTSSSVAGLRGTAPAHESQTTFVYHDHDHDHAKSVSAKPGARCPYPSEGVLDILGWAAPCRQSCVP</sequence>
<dbReference type="EMBL" id="JAZHXI010000010">
    <property type="protein sequence ID" value="KAL2067149.1"/>
    <property type="molecule type" value="Genomic_DNA"/>
</dbReference>
<reference evidence="1 2" key="1">
    <citation type="journal article" date="2024" name="Commun. Biol.">
        <title>Comparative genomic analysis of thermophilic fungi reveals convergent evolutionary adaptations and gene losses.</title>
        <authorList>
            <person name="Steindorff A.S."/>
            <person name="Aguilar-Pontes M.V."/>
            <person name="Robinson A.J."/>
            <person name="Andreopoulos B."/>
            <person name="LaButti K."/>
            <person name="Kuo A."/>
            <person name="Mondo S."/>
            <person name="Riley R."/>
            <person name="Otillar R."/>
            <person name="Haridas S."/>
            <person name="Lipzen A."/>
            <person name="Grimwood J."/>
            <person name="Schmutz J."/>
            <person name="Clum A."/>
            <person name="Reid I.D."/>
            <person name="Moisan M.C."/>
            <person name="Butler G."/>
            <person name="Nguyen T.T.M."/>
            <person name="Dewar K."/>
            <person name="Conant G."/>
            <person name="Drula E."/>
            <person name="Henrissat B."/>
            <person name="Hansel C."/>
            <person name="Singer S."/>
            <person name="Hutchinson M.I."/>
            <person name="de Vries R.P."/>
            <person name="Natvig D.O."/>
            <person name="Powell A.J."/>
            <person name="Tsang A."/>
            <person name="Grigoriev I.V."/>
        </authorList>
    </citation>
    <scope>NUCLEOTIDE SEQUENCE [LARGE SCALE GENOMIC DNA]</scope>
    <source>
        <strain evidence="1 2">CBS 494.80</strain>
    </source>
</reference>
<keyword evidence="2" id="KW-1185">Reference proteome</keyword>
<comment type="caution">
    <text evidence="1">The sequence shown here is derived from an EMBL/GenBank/DDBJ whole genome shotgun (WGS) entry which is preliminary data.</text>
</comment>
<evidence type="ECO:0000313" key="2">
    <source>
        <dbReference type="Proteomes" id="UP001595075"/>
    </source>
</evidence>
<evidence type="ECO:0000313" key="1">
    <source>
        <dbReference type="EMBL" id="KAL2067149.1"/>
    </source>
</evidence>
<name>A0ABR4CB26_9HELO</name>
<protein>
    <submittedName>
        <fullName evidence="1">Uncharacterized protein</fullName>
    </submittedName>
</protein>
<organism evidence="1 2">
    <name type="scientific">Oculimacula yallundae</name>
    <dbReference type="NCBI Taxonomy" id="86028"/>
    <lineage>
        <taxon>Eukaryota</taxon>
        <taxon>Fungi</taxon>
        <taxon>Dikarya</taxon>
        <taxon>Ascomycota</taxon>
        <taxon>Pezizomycotina</taxon>
        <taxon>Leotiomycetes</taxon>
        <taxon>Helotiales</taxon>
        <taxon>Ploettnerulaceae</taxon>
        <taxon>Oculimacula</taxon>
    </lineage>
</organism>
<dbReference type="Proteomes" id="UP001595075">
    <property type="component" value="Unassembled WGS sequence"/>
</dbReference>
<proteinExistence type="predicted"/>
<accession>A0ABR4CB26</accession>
<gene>
    <name evidence="1" type="ORF">VTL71DRAFT_1573</name>
</gene>